<organism evidence="3 4">
    <name type="scientific">Litchfieldella anticariensis (strain DSM 16096 / CECT 5854 / CIP 108499 / LMG 22089 / FP35)</name>
    <name type="common">Halomonas anticariensis</name>
    <dbReference type="NCBI Taxonomy" id="1121939"/>
    <lineage>
        <taxon>Bacteria</taxon>
        <taxon>Pseudomonadati</taxon>
        <taxon>Pseudomonadota</taxon>
        <taxon>Gammaproteobacteria</taxon>
        <taxon>Oceanospirillales</taxon>
        <taxon>Halomonadaceae</taxon>
        <taxon>Litchfieldella</taxon>
    </lineage>
</organism>
<evidence type="ECO:0000259" key="1">
    <source>
        <dbReference type="Pfam" id="PF00753"/>
    </source>
</evidence>
<dbReference type="PATRIC" id="fig|1121939.11.peg.4524"/>
<dbReference type="RefSeq" id="WP_016419023.1">
    <property type="nucleotide sequence ID" value="NZ_AUAB01000019.1"/>
</dbReference>
<name>S2L5N1_LITA3</name>
<comment type="caution">
    <text evidence="3">The sequence shown here is derived from an EMBL/GenBank/DDBJ whole genome shotgun (WGS) entry which is preliminary data.</text>
</comment>
<evidence type="ECO:0000313" key="3">
    <source>
        <dbReference type="EMBL" id="EPC00086.1"/>
    </source>
</evidence>
<dbReference type="Proteomes" id="UP000014463">
    <property type="component" value="Unassembled WGS sequence"/>
</dbReference>
<dbReference type="PANTHER" id="PTHR46018">
    <property type="entry name" value="ZINC PHOSPHODIESTERASE ELAC PROTEIN 1"/>
    <property type="match status" value="1"/>
</dbReference>
<dbReference type="InterPro" id="IPR036866">
    <property type="entry name" value="RibonucZ/Hydroxyglut_hydro"/>
</dbReference>
<dbReference type="Pfam" id="PF00753">
    <property type="entry name" value="Lactamase_B"/>
    <property type="match status" value="1"/>
</dbReference>
<dbReference type="EMBL" id="ASTJ01000044">
    <property type="protein sequence ID" value="EPC00086.1"/>
    <property type="molecule type" value="Genomic_DNA"/>
</dbReference>
<gene>
    <name evidence="3" type="ORF">L861_07930</name>
</gene>
<dbReference type="Gene3D" id="3.40.50.300">
    <property type="entry name" value="P-loop containing nucleotide triphosphate hydrolases"/>
    <property type="match status" value="1"/>
</dbReference>
<dbReference type="InterPro" id="IPR027417">
    <property type="entry name" value="P-loop_NTPase"/>
</dbReference>
<dbReference type="SUPFAM" id="SSF52540">
    <property type="entry name" value="P-loop containing nucleoside triphosphate hydrolases"/>
    <property type="match status" value="1"/>
</dbReference>
<dbReference type="SUPFAM" id="SSF56281">
    <property type="entry name" value="Metallo-hydrolase/oxidoreductase"/>
    <property type="match status" value="1"/>
</dbReference>
<sequence>MRQNILPLPEDHPLLALIKQHRRALLVGAPGSGKSTLVAQAAATLEAQGISCHCLSADPGSPGFGPPGAVCLGSWYRDRWYTQQLEALCTLDAARFRLPLIEAVRRLASAFETGFLLVDPPGVVRGTAGAELLPALADASGANALAVLTPTGTAPPLSEESRILGLPLLRLETDPQAHYPGRLSRSQRRTNIWNDYLKGSSEQTLNLETLPVIGTPPPQSAPEAWHSRQVGLLDAARNTLSIGEVMVLDGTQLRLRAALPTQPVQALLVRDAHRDDERLLTTARPYRNPTETKQSLPELVSLPRSQANDDTSRPVIRLGMATATLVNGVYGDPALHIRLRHHRRSLLFDLGDVGRLPARLAHQITDVFITHAHFDHIAGFLWLLRSRIGEFPPCRIYGPPGLAQHLAGMVRGVLWDRVGDKAPRFEVSELHEHHLQRYYLVAGQTEPTPMPPRSTIDGVLIEEPWFRVRAITLDHGTPVLAFSFEPCTQVNVRKERLSEHGWPPGPWLGELKYRVLTGELGATVTLPDGHVAQVRKLKEELLLTQPGQRLVYATDLGDTPENRRRLIDLAREAQTLVCEAPFLQCQADQAMRTRHLTARACGEIAAAAHVERLLPFHFSRRHTNDRQALYDEIRAACPQAIMTSNTHSE</sequence>
<feature type="domain" description="Metallo-beta-lactamase" evidence="1">
    <location>
        <begin position="363"/>
        <end position="386"/>
    </location>
</feature>
<dbReference type="Gene3D" id="3.60.15.10">
    <property type="entry name" value="Ribonuclease Z/Hydroxyacylglutathione hydrolase-like"/>
    <property type="match status" value="1"/>
</dbReference>
<dbReference type="AlphaFoldDB" id="S2L5N1"/>
<accession>S2L5N1</accession>
<dbReference type="InterPro" id="IPR032319">
    <property type="entry name" value="CLP1_P"/>
</dbReference>
<dbReference type="GO" id="GO:0042781">
    <property type="term" value="F:3'-tRNA processing endoribonuclease activity"/>
    <property type="evidence" value="ECO:0007669"/>
    <property type="project" value="TreeGrafter"/>
</dbReference>
<keyword evidence="4" id="KW-1185">Reference proteome</keyword>
<dbReference type="InterPro" id="IPR001279">
    <property type="entry name" value="Metallo-B-lactamas"/>
</dbReference>
<protein>
    <submittedName>
        <fullName evidence="3">Uncharacterized protein</fullName>
    </submittedName>
</protein>
<dbReference type="OrthoDB" id="9803916at2"/>
<evidence type="ECO:0000259" key="2">
    <source>
        <dbReference type="Pfam" id="PF16575"/>
    </source>
</evidence>
<dbReference type="STRING" id="1121939.L861_07930"/>
<dbReference type="Pfam" id="PF16575">
    <property type="entry name" value="CLP1_P"/>
    <property type="match status" value="1"/>
</dbReference>
<reference evidence="3 4" key="1">
    <citation type="journal article" date="2013" name="Genome Announc.">
        <title>Draft genome sequence of the moderately halophilic gammaproteobacterium Halomonas anticariensis FP35.</title>
        <authorList>
            <person name="Tahrioui A."/>
            <person name="Quesada E."/>
            <person name="Llamas I."/>
        </authorList>
    </citation>
    <scope>NUCLEOTIDE SEQUENCE [LARGE SCALE GENOMIC DNA]</scope>
    <source>
        <strain evidence="4">DSM 16096 / CECT 5854 / LMG 22089 / FP35</strain>
    </source>
</reference>
<proteinExistence type="predicted"/>
<feature type="domain" description="Clp1 P-loop" evidence="2">
    <location>
        <begin position="28"/>
        <end position="199"/>
    </location>
</feature>
<dbReference type="eggNOG" id="COG1234">
    <property type="taxonomic scope" value="Bacteria"/>
</dbReference>
<dbReference type="PANTHER" id="PTHR46018:SF7">
    <property type="entry name" value="RIBONUCLEASE Z"/>
    <property type="match status" value="1"/>
</dbReference>
<evidence type="ECO:0000313" key="4">
    <source>
        <dbReference type="Proteomes" id="UP000014463"/>
    </source>
</evidence>